<keyword evidence="1" id="KW-0812">Transmembrane</keyword>
<feature type="transmembrane region" description="Helical" evidence="1">
    <location>
        <begin position="43"/>
        <end position="62"/>
    </location>
</feature>
<reference evidence="2 3" key="1">
    <citation type="journal article" date="2013" name="Genome Announc.">
        <title>Draft Genome Sequence of the Cellulolytic Bacterium Clostridium papyrosolvens C7 (ATCC 700395).</title>
        <authorList>
            <person name="Zepeda V."/>
            <person name="Dassa B."/>
            <person name="Borovok I."/>
            <person name="Lamed R."/>
            <person name="Bayer E.A."/>
            <person name="Cate J.H."/>
        </authorList>
    </citation>
    <scope>NUCLEOTIDE SEQUENCE [LARGE SCALE GENOMIC DNA]</scope>
    <source>
        <strain evidence="2 3">C7</strain>
    </source>
</reference>
<keyword evidence="1" id="KW-1133">Transmembrane helix</keyword>
<organism evidence="2 3">
    <name type="scientific">Ruminiclostridium papyrosolvens C7</name>
    <dbReference type="NCBI Taxonomy" id="1330534"/>
    <lineage>
        <taxon>Bacteria</taxon>
        <taxon>Bacillati</taxon>
        <taxon>Bacillota</taxon>
        <taxon>Clostridia</taxon>
        <taxon>Eubacteriales</taxon>
        <taxon>Oscillospiraceae</taxon>
        <taxon>Ruminiclostridium</taxon>
    </lineage>
</organism>
<feature type="transmembrane region" description="Helical" evidence="1">
    <location>
        <begin position="129"/>
        <end position="151"/>
    </location>
</feature>
<feature type="transmembrane region" description="Helical" evidence="1">
    <location>
        <begin position="83"/>
        <end position="109"/>
    </location>
</feature>
<feature type="transmembrane region" description="Helical" evidence="1">
    <location>
        <begin position="210"/>
        <end position="231"/>
    </location>
</feature>
<evidence type="ECO:0000313" key="3">
    <source>
        <dbReference type="Proteomes" id="UP000016860"/>
    </source>
</evidence>
<evidence type="ECO:0000313" key="2">
    <source>
        <dbReference type="EMBL" id="EPR10375.1"/>
    </source>
</evidence>
<evidence type="ECO:0000256" key="1">
    <source>
        <dbReference type="SAM" id="Phobius"/>
    </source>
</evidence>
<accession>U4R137</accession>
<dbReference type="OrthoDB" id="1852297at2"/>
<dbReference type="RefSeq" id="WP_020816131.1">
    <property type="nucleotide sequence ID" value="NZ_ATAY01000063.1"/>
</dbReference>
<dbReference type="EMBL" id="ATAY01000063">
    <property type="protein sequence ID" value="EPR10375.1"/>
    <property type="molecule type" value="Genomic_DNA"/>
</dbReference>
<dbReference type="STRING" id="1330534.L323_13285"/>
<sequence length="239" mass="26781">MRLKTASKYIFSEIKNSVLIFYLIIVLLTIFFSSATSEGNSSFNGIEMMSAIFLFVVGLNSFRKNYLFLMSNGVPRRTQFKSFFLAAIPVTVGMAVIDLALGAIFNRITNYNTLYGLLYQDKTQSTGNIIISLLWSITLYLCAITLGYFITLAYYRMNKIQKICVSIGVPVFFTMVLPYIIYNFCSTTTVNWVYNGISTMFGVTGSYGSISAVAVFLVCTILLSVLSYLLIRKAPVKEN</sequence>
<feature type="transmembrane region" description="Helical" evidence="1">
    <location>
        <begin position="20"/>
        <end position="37"/>
    </location>
</feature>
<dbReference type="Proteomes" id="UP000016860">
    <property type="component" value="Unassembled WGS sequence"/>
</dbReference>
<gene>
    <name evidence="2" type="ORF">L323_13285</name>
</gene>
<proteinExistence type="predicted"/>
<name>U4R137_9FIRM</name>
<feature type="transmembrane region" description="Helical" evidence="1">
    <location>
        <begin position="163"/>
        <end position="182"/>
    </location>
</feature>
<dbReference type="AlphaFoldDB" id="U4R137"/>
<protein>
    <submittedName>
        <fullName evidence="2">Uncharacterized protein</fullName>
    </submittedName>
</protein>
<comment type="caution">
    <text evidence="2">The sequence shown here is derived from an EMBL/GenBank/DDBJ whole genome shotgun (WGS) entry which is preliminary data.</text>
</comment>
<dbReference type="PATRIC" id="fig|1330534.3.peg.2635"/>
<keyword evidence="1" id="KW-0472">Membrane</keyword>